<dbReference type="GeneID" id="89529126"/>
<organism evidence="2 3">
    <name type="scientific">Dietzia cinnamea</name>
    <dbReference type="NCBI Taxonomy" id="321318"/>
    <lineage>
        <taxon>Bacteria</taxon>
        <taxon>Bacillati</taxon>
        <taxon>Actinomycetota</taxon>
        <taxon>Actinomycetes</taxon>
        <taxon>Mycobacteriales</taxon>
        <taxon>Dietziaceae</taxon>
        <taxon>Dietzia</taxon>
    </lineage>
</organism>
<protein>
    <submittedName>
        <fullName evidence="2">Uncharacterized protein</fullName>
    </submittedName>
</protein>
<sequence>MTAHVIVTGQTGRLTRVTAAREIDDEWSRRAQVGVSNGIATEGGTTYVTQSTTRTVVLGVPSDRPGATTRELTTHSRSCRQPGH</sequence>
<name>A0A4R3ZNZ1_9ACTN</name>
<gene>
    <name evidence="2" type="ORF">EDD19_13215</name>
</gene>
<feature type="region of interest" description="Disordered" evidence="1">
    <location>
        <begin position="58"/>
        <end position="84"/>
    </location>
</feature>
<dbReference type="RefSeq" id="WP_207913603.1">
    <property type="nucleotide sequence ID" value="NZ_CP143053.1"/>
</dbReference>
<evidence type="ECO:0000313" key="3">
    <source>
        <dbReference type="Proteomes" id="UP000295805"/>
    </source>
</evidence>
<dbReference type="EMBL" id="SMCX01000032">
    <property type="protein sequence ID" value="TCW20518.1"/>
    <property type="molecule type" value="Genomic_DNA"/>
</dbReference>
<dbReference type="Proteomes" id="UP000295805">
    <property type="component" value="Unassembled WGS sequence"/>
</dbReference>
<evidence type="ECO:0000256" key="1">
    <source>
        <dbReference type="SAM" id="MobiDB-lite"/>
    </source>
</evidence>
<reference evidence="2 3" key="1">
    <citation type="submission" date="2019-03" db="EMBL/GenBank/DDBJ databases">
        <title>Root nodule microbial communities of legume samples collected from USA, Mexico and Botswana.</title>
        <authorList>
            <person name="Hirsch A."/>
        </authorList>
    </citation>
    <scope>NUCLEOTIDE SEQUENCE [LARGE SCALE GENOMIC DNA]</scope>
    <source>
        <strain evidence="2 3">55</strain>
    </source>
</reference>
<evidence type="ECO:0000313" key="2">
    <source>
        <dbReference type="EMBL" id="TCW20518.1"/>
    </source>
</evidence>
<accession>A0A4R3ZNZ1</accession>
<proteinExistence type="predicted"/>
<dbReference type="AlphaFoldDB" id="A0A4R3ZNZ1"/>
<comment type="caution">
    <text evidence="2">The sequence shown here is derived from an EMBL/GenBank/DDBJ whole genome shotgun (WGS) entry which is preliminary data.</text>
</comment>